<name>A0A3B0W0J4_9ZZZZ</name>
<dbReference type="EMBL" id="UOFB01000027">
    <property type="protein sequence ID" value="VAW44237.1"/>
    <property type="molecule type" value="Genomic_DNA"/>
</dbReference>
<proteinExistence type="predicted"/>
<dbReference type="PROSITE" id="PS51257">
    <property type="entry name" value="PROKAR_LIPOPROTEIN"/>
    <property type="match status" value="1"/>
</dbReference>
<reference evidence="1" key="1">
    <citation type="submission" date="2018-06" db="EMBL/GenBank/DDBJ databases">
        <authorList>
            <person name="Zhirakovskaya E."/>
        </authorList>
    </citation>
    <scope>NUCLEOTIDE SEQUENCE</scope>
</reference>
<sequence length="208" mass="23264">MKNHIPVLFSVGLTIVLAGCSSSKDASKDNFKKVINEYLDRNCIMISTHNNKFPATINLDNVWMADKIEQYNALASIGMFEVKDGSAQKNKSAFSTEKITVPTKIYSLSEKGKDAFTKNTLGTNQGFCVATYKVNEVNSFSEPSQAIGYIISNVNFTASPQKIKDWATNGDIIKAFPRLAKRLEENQEKSATLFLMNDGWMHEKEMKK</sequence>
<evidence type="ECO:0000313" key="1">
    <source>
        <dbReference type="EMBL" id="VAW44237.1"/>
    </source>
</evidence>
<organism evidence="1">
    <name type="scientific">hydrothermal vent metagenome</name>
    <dbReference type="NCBI Taxonomy" id="652676"/>
    <lineage>
        <taxon>unclassified sequences</taxon>
        <taxon>metagenomes</taxon>
        <taxon>ecological metagenomes</taxon>
    </lineage>
</organism>
<accession>A0A3B0W0J4</accession>
<protein>
    <recommendedName>
        <fullName evidence="2">Lipoprotein</fullName>
    </recommendedName>
</protein>
<evidence type="ECO:0008006" key="2">
    <source>
        <dbReference type="Google" id="ProtNLM"/>
    </source>
</evidence>
<gene>
    <name evidence="1" type="ORF">MNBD_GAMMA04-249</name>
</gene>
<dbReference type="AlphaFoldDB" id="A0A3B0W0J4"/>